<accession>A0A8C1MP42</accession>
<dbReference type="Proteomes" id="UP000694427">
    <property type="component" value="Unplaced"/>
</dbReference>
<evidence type="ECO:0000256" key="2">
    <source>
        <dbReference type="ARBA" id="ARBA00022737"/>
    </source>
</evidence>
<dbReference type="SUPFAM" id="SSF49899">
    <property type="entry name" value="Concanavalin A-like lectins/glucanases"/>
    <property type="match status" value="2"/>
</dbReference>
<dbReference type="InterPro" id="IPR001079">
    <property type="entry name" value="Galectin_CRD"/>
</dbReference>
<dbReference type="PANTHER" id="PTHR11346">
    <property type="entry name" value="GALECTIN"/>
    <property type="match status" value="1"/>
</dbReference>
<keyword evidence="2" id="KW-0677">Repeat</keyword>
<dbReference type="Ensembl" id="ENSCCRT00010087586.1">
    <property type="protein sequence ID" value="ENSCCRP00010078937.1"/>
    <property type="gene ID" value="ENSCCRG00010034496.1"/>
</dbReference>
<dbReference type="SMART" id="SM00908">
    <property type="entry name" value="Gal-bind_lectin"/>
    <property type="match status" value="2"/>
</dbReference>
<dbReference type="InterPro" id="IPR044156">
    <property type="entry name" value="Galectin-like"/>
</dbReference>
<dbReference type="Pfam" id="PF00337">
    <property type="entry name" value="Gal-bind_lectin"/>
    <property type="match status" value="2"/>
</dbReference>
<feature type="domain" description="Galectin" evidence="4">
    <location>
        <begin position="184"/>
        <end position="308"/>
    </location>
</feature>
<dbReference type="SMART" id="SM00276">
    <property type="entry name" value="GLECT"/>
    <property type="match status" value="2"/>
</dbReference>
<dbReference type="GO" id="GO:0030246">
    <property type="term" value="F:carbohydrate binding"/>
    <property type="evidence" value="ECO:0007669"/>
    <property type="project" value="UniProtKB-UniRule"/>
</dbReference>
<protein>
    <recommendedName>
        <fullName evidence="3">Galectin</fullName>
    </recommendedName>
</protein>
<keyword evidence="6" id="KW-1185">Reference proteome</keyword>
<reference evidence="5" key="2">
    <citation type="submission" date="2025-09" db="UniProtKB">
        <authorList>
            <consortium name="Ensembl"/>
        </authorList>
    </citation>
    <scope>IDENTIFICATION</scope>
</reference>
<evidence type="ECO:0000256" key="1">
    <source>
        <dbReference type="ARBA" id="ARBA00022734"/>
    </source>
</evidence>
<dbReference type="PROSITE" id="PS51304">
    <property type="entry name" value="GALECTIN"/>
    <property type="match status" value="2"/>
</dbReference>
<name>A0A8C1MP42_CYPCA</name>
<dbReference type="Gene3D" id="2.60.120.200">
    <property type="match status" value="2"/>
</dbReference>
<dbReference type="FunFam" id="2.60.120.200:FF:000124">
    <property type="entry name" value="Galectin-4"/>
    <property type="match status" value="1"/>
</dbReference>
<evidence type="ECO:0000259" key="4">
    <source>
        <dbReference type="PROSITE" id="PS51304"/>
    </source>
</evidence>
<dbReference type="AlphaFoldDB" id="A0A8C1MP42"/>
<evidence type="ECO:0000313" key="5">
    <source>
        <dbReference type="Ensembl" id="ENSCCRP00010078937.1"/>
    </source>
</evidence>
<reference evidence="5" key="1">
    <citation type="submission" date="2025-08" db="UniProtKB">
        <authorList>
            <consortium name="Ensembl"/>
        </authorList>
    </citation>
    <scope>IDENTIFICATION</scope>
</reference>
<dbReference type="PANTHER" id="PTHR11346:SF176">
    <property type="entry name" value="32 KDA BETA-GALACTOSIDE-BINDING LECTIN LEC-3"/>
    <property type="match status" value="1"/>
</dbReference>
<organism evidence="5 6">
    <name type="scientific">Cyprinus carpio</name>
    <name type="common">Common carp</name>
    <dbReference type="NCBI Taxonomy" id="7962"/>
    <lineage>
        <taxon>Eukaryota</taxon>
        <taxon>Metazoa</taxon>
        <taxon>Chordata</taxon>
        <taxon>Craniata</taxon>
        <taxon>Vertebrata</taxon>
        <taxon>Euteleostomi</taxon>
        <taxon>Actinopterygii</taxon>
        <taxon>Neopterygii</taxon>
        <taxon>Teleostei</taxon>
        <taxon>Ostariophysi</taxon>
        <taxon>Cypriniformes</taxon>
        <taxon>Cyprinidae</taxon>
        <taxon>Cyprininae</taxon>
        <taxon>Cyprinus</taxon>
    </lineage>
</organism>
<dbReference type="CDD" id="cd00070">
    <property type="entry name" value="GLECT"/>
    <property type="match status" value="2"/>
</dbReference>
<feature type="domain" description="Galectin" evidence="4">
    <location>
        <begin position="16"/>
        <end position="143"/>
    </location>
</feature>
<keyword evidence="1 3" id="KW-0430">Lectin</keyword>
<sequence length="308" mass="34700">MALNQQLPFFNPRVPFCSPIQGGLLEGMSITVCGRVLPDANRFHVDLQNGSDVALHFNPRYNSGGYVIINSRMNGVWGEEKNKSQTSFPRGQLFALQILVTLSSYQISTNRESFSEFKHRIPFSYAEQICIDGKVELSLVAFQYLAGPENVCPPTFTIQPDRTGDDLQGGMAEDPQIQTHGFPYKSIIDGGLRSGKVIIIQGVINSEGMEIFLRHRTGIAFYYRPHFDENVIVCNSYEDGKWGENETYELTLIKIGEPLQVTIFCSCHGYEVFVNGQQTHTYSHRYANLQEIDVLDIRGDVQLSFVQP</sequence>
<evidence type="ECO:0000256" key="3">
    <source>
        <dbReference type="RuleBase" id="RU102079"/>
    </source>
</evidence>
<dbReference type="InterPro" id="IPR013320">
    <property type="entry name" value="ConA-like_dom_sf"/>
</dbReference>
<evidence type="ECO:0000313" key="6">
    <source>
        <dbReference type="Proteomes" id="UP000694427"/>
    </source>
</evidence>
<proteinExistence type="predicted"/>